<reference evidence="4" key="1">
    <citation type="journal article" date="2020" name="Stud. Mycol.">
        <title>101 Dothideomycetes genomes: a test case for predicting lifestyles and emergence of pathogens.</title>
        <authorList>
            <person name="Haridas S."/>
            <person name="Albert R."/>
            <person name="Binder M."/>
            <person name="Bloem J."/>
            <person name="Labutti K."/>
            <person name="Salamov A."/>
            <person name="Andreopoulos B."/>
            <person name="Baker S."/>
            <person name="Barry K."/>
            <person name="Bills G."/>
            <person name="Bluhm B."/>
            <person name="Cannon C."/>
            <person name="Castanera R."/>
            <person name="Culley D."/>
            <person name="Daum C."/>
            <person name="Ezra D."/>
            <person name="Gonzalez J."/>
            <person name="Henrissat B."/>
            <person name="Kuo A."/>
            <person name="Liang C."/>
            <person name="Lipzen A."/>
            <person name="Lutzoni F."/>
            <person name="Magnuson J."/>
            <person name="Mondo S."/>
            <person name="Nolan M."/>
            <person name="Ohm R."/>
            <person name="Pangilinan J."/>
            <person name="Park H.-J."/>
            <person name="Ramirez L."/>
            <person name="Alfaro M."/>
            <person name="Sun H."/>
            <person name="Tritt A."/>
            <person name="Yoshinaga Y."/>
            <person name="Zwiers L.-H."/>
            <person name="Turgeon B."/>
            <person name="Goodwin S."/>
            <person name="Spatafora J."/>
            <person name="Crous P."/>
            <person name="Grigoriev I."/>
        </authorList>
    </citation>
    <scope>NUCLEOTIDE SEQUENCE</scope>
    <source>
        <strain evidence="4">CBS 260.36</strain>
    </source>
</reference>
<name>A0A9P4J6M0_9PEZI</name>
<evidence type="ECO:0000313" key="5">
    <source>
        <dbReference type="Proteomes" id="UP000799439"/>
    </source>
</evidence>
<evidence type="ECO:0000256" key="1">
    <source>
        <dbReference type="ARBA" id="ARBA00008324"/>
    </source>
</evidence>
<dbReference type="EMBL" id="ML996082">
    <property type="protein sequence ID" value="KAF2155676.1"/>
    <property type="molecule type" value="Genomic_DNA"/>
</dbReference>
<accession>A0A9P4J6M0</accession>
<evidence type="ECO:0000313" key="4">
    <source>
        <dbReference type="EMBL" id="KAF2155676.1"/>
    </source>
</evidence>
<dbReference type="AlphaFoldDB" id="A0A9P4J6M0"/>
<dbReference type="Pfam" id="PF03061">
    <property type="entry name" value="4HBT"/>
    <property type="match status" value="1"/>
</dbReference>
<feature type="domain" description="Thioesterase" evidence="3">
    <location>
        <begin position="85"/>
        <end position="161"/>
    </location>
</feature>
<dbReference type="SUPFAM" id="SSF54637">
    <property type="entry name" value="Thioesterase/thiol ester dehydrase-isomerase"/>
    <property type="match status" value="1"/>
</dbReference>
<dbReference type="GO" id="GO:0047617">
    <property type="term" value="F:fatty acyl-CoA hydrolase activity"/>
    <property type="evidence" value="ECO:0007669"/>
    <property type="project" value="InterPro"/>
</dbReference>
<comment type="similarity">
    <text evidence="1">Belongs to the thioesterase PaaI family.</text>
</comment>
<evidence type="ECO:0000259" key="3">
    <source>
        <dbReference type="Pfam" id="PF03061"/>
    </source>
</evidence>
<gene>
    <name evidence="4" type="ORF">K461DRAFT_290679</name>
</gene>
<sequence>MSNTAVRPYIKKALGALKDQDIDSLTPMQRMHIILNNVEADDGRFFAPLFKGGLKLLEASSDKPGQARTLWEFDNTAYWANNSSNLHGGAHSTIFDILTSFTTAVIARPGFWLLGGVSRTLNVTYLRPAPSGEPMLIECEIIHAGQRLALMKATMRKKSDGAIISICEHNKVNADPPVDSKL</sequence>
<dbReference type="Proteomes" id="UP000799439">
    <property type="component" value="Unassembled WGS sequence"/>
</dbReference>
<dbReference type="InterPro" id="IPR039298">
    <property type="entry name" value="ACOT13"/>
</dbReference>
<organism evidence="4 5">
    <name type="scientific">Myriangium duriaei CBS 260.36</name>
    <dbReference type="NCBI Taxonomy" id="1168546"/>
    <lineage>
        <taxon>Eukaryota</taxon>
        <taxon>Fungi</taxon>
        <taxon>Dikarya</taxon>
        <taxon>Ascomycota</taxon>
        <taxon>Pezizomycotina</taxon>
        <taxon>Dothideomycetes</taxon>
        <taxon>Dothideomycetidae</taxon>
        <taxon>Myriangiales</taxon>
        <taxon>Myriangiaceae</taxon>
        <taxon>Myriangium</taxon>
    </lineage>
</organism>
<keyword evidence="5" id="KW-1185">Reference proteome</keyword>
<dbReference type="PANTHER" id="PTHR21660">
    <property type="entry name" value="THIOESTERASE SUPERFAMILY MEMBER-RELATED"/>
    <property type="match status" value="1"/>
</dbReference>
<dbReference type="OrthoDB" id="2831072at2759"/>
<dbReference type="CDD" id="cd03443">
    <property type="entry name" value="PaaI_thioesterase"/>
    <property type="match status" value="1"/>
</dbReference>
<evidence type="ECO:0000256" key="2">
    <source>
        <dbReference type="ARBA" id="ARBA00022801"/>
    </source>
</evidence>
<dbReference type="PANTHER" id="PTHR21660:SF1">
    <property type="entry name" value="ACYL-COENZYME A THIOESTERASE 13"/>
    <property type="match status" value="1"/>
</dbReference>
<keyword evidence="2" id="KW-0378">Hydrolase</keyword>
<dbReference type="InterPro" id="IPR029069">
    <property type="entry name" value="HotDog_dom_sf"/>
</dbReference>
<proteinExistence type="inferred from homology"/>
<dbReference type="InterPro" id="IPR006683">
    <property type="entry name" value="Thioestr_dom"/>
</dbReference>
<comment type="caution">
    <text evidence="4">The sequence shown here is derived from an EMBL/GenBank/DDBJ whole genome shotgun (WGS) entry which is preliminary data.</text>
</comment>
<dbReference type="Gene3D" id="3.10.129.10">
    <property type="entry name" value="Hotdog Thioesterase"/>
    <property type="match status" value="1"/>
</dbReference>
<protein>
    <recommendedName>
        <fullName evidence="3">Thioesterase domain-containing protein</fullName>
    </recommendedName>
</protein>